<name>A0A1J8QHZ9_9AGAM</name>
<reference evidence="2 3" key="1">
    <citation type="submission" date="2016-03" db="EMBL/GenBank/DDBJ databases">
        <title>Comparative genomics of the ectomycorrhizal sister species Rhizopogon vinicolor and Rhizopogon vesiculosus (Basidiomycota: Boletales) reveals a divergence of the mating type B locus.</title>
        <authorList>
            <person name="Mujic A.B."/>
            <person name="Kuo A."/>
            <person name="Tritt A."/>
            <person name="Lipzen A."/>
            <person name="Chen C."/>
            <person name="Johnson J."/>
            <person name="Sharma A."/>
            <person name="Barry K."/>
            <person name="Grigoriev I.V."/>
            <person name="Spatafora J.W."/>
        </authorList>
    </citation>
    <scope>NUCLEOTIDE SEQUENCE [LARGE SCALE GENOMIC DNA]</scope>
    <source>
        <strain evidence="2 3">AM-OR11-056</strain>
    </source>
</reference>
<comment type="caution">
    <text evidence="2">The sequence shown here is derived from an EMBL/GenBank/DDBJ whole genome shotgun (WGS) entry which is preliminary data.</text>
</comment>
<dbReference type="Pfam" id="PF01926">
    <property type="entry name" value="MMR_HSR1"/>
    <property type="match status" value="1"/>
</dbReference>
<accession>A0A1J8QHZ9</accession>
<dbReference type="GO" id="GO:0005525">
    <property type="term" value="F:GTP binding"/>
    <property type="evidence" value="ECO:0007669"/>
    <property type="project" value="InterPro"/>
</dbReference>
<dbReference type="OrthoDB" id="8954335at2759"/>
<proteinExistence type="predicted"/>
<sequence>MSRSLVVNPGGQNVEPTIVSPPINIIVFGESGVVKTSVINMLTGEPVATVSNQALGCTYASTKHRATIDGREVMLYDTASLNEAGARTVSPQQVIQNLRSLADDLKTVNLLVHCIRGTWFREI</sequence>
<dbReference type="SUPFAM" id="SSF52540">
    <property type="entry name" value="P-loop containing nucleoside triphosphate hydrolases"/>
    <property type="match status" value="1"/>
</dbReference>
<dbReference type="STRING" id="180088.A0A1J8QHZ9"/>
<dbReference type="Gene3D" id="3.40.50.300">
    <property type="entry name" value="P-loop containing nucleotide triphosphate hydrolases"/>
    <property type="match status" value="1"/>
</dbReference>
<evidence type="ECO:0000259" key="1">
    <source>
        <dbReference type="Pfam" id="PF01926"/>
    </source>
</evidence>
<dbReference type="AlphaFoldDB" id="A0A1J8QHZ9"/>
<dbReference type="InterPro" id="IPR027417">
    <property type="entry name" value="P-loop_NTPase"/>
</dbReference>
<protein>
    <recommendedName>
        <fullName evidence="1">G domain-containing protein</fullName>
    </recommendedName>
</protein>
<keyword evidence="3" id="KW-1185">Reference proteome</keyword>
<organism evidence="2 3">
    <name type="scientific">Rhizopogon vesiculosus</name>
    <dbReference type="NCBI Taxonomy" id="180088"/>
    <lineage>
        <taxon>Eukaryota</taxon>
        <taxon>Fungi</taxon>
        <taxon>Dikarya</taxon>
        <taxon>Basidiomycota</taxon>
        <taxon>Agaricomycotina</taxon>
        <taxon>Agaricomycetes</taxon>
        <taxon>Agaricomycetidae</taxon>
        <taxon>Boletales</taxon>
        <taxon>Suillineae</taxon>
        <taxon>Rhizopogonaceae</taxon>
        <taxon>Rhizopogon</taxon>
    </lineage>
</organism>
<gene>
    <name evidence="2" type="ORF">AZE42_05161</name>
</gene>
<dbReference type="InterPro" id="IPR006073">
    <property type="entry name" value="GTP-bd"/>
</dbReference>
<dbReference type="Proteomes" id="UP000183567">
    <property type="component" value="Unassembled WGS sequence"/>
</dbReference>
<dbReference type="EMBL" id="LVVM01005099">
    <property type="protein sequence ID" value="OJA11372.1"/>
    <property type="molecule type" value="Genomic_DNA"/>
</dbReference>
<feature type="non-terminal residue" evidence="2">
    <location>
        <position position="123"/>
    </location>
</feature>
<evidence type="ECO:0000313" key="2">
    <source>
        <dbReference type="EMBL" id="OJA11372.1"/>
    </source>
</evidence>
<feature type="domain" description="G" evidence="1">
    <location>
        <begin position="25"/>
        <end position="115"/>
    </location>
</feature>
<evidence type="ECO:0000313" key="3">
    <source>
        <dbReference type="Proteomes" id="UP000183567"/>
    </source>
</evidence>